<dbReference type="AlphaFoldDB" id="A0AAW7C9D8"/>
<feature type="domain" description="HTH cro/C1-type" evidence="1">
    <location>
        <begin position="16"/>
        <end position="42"/>
    </location>
</feature>
<dbReference type="GO" id="GO:0003677">
    <property type="term" value="F:DNA binding"/>
    <property type="evidence" value="ECO:0007669"/>
    <property type="project" value="InterPro"/>
</dbReference>
<sequence length="71" mass="8182">MDANKAKAIRYYLGESQARFAKRIGVAPSTVCAIEKGQRDITDYIRAKLLRIESGLPDDFYTFYNRFRKSS</sequence>
<dbReference type="Gene3D" id="1.10.260.40">
    <property type="entry name" value="lambda repressor-like DNA-binding domains"/>
    <property type="match status" value="1"/>
</dbReference>
<dbReference type="PROSITE" id="PS50943">
    <property type="entry name" value="HTH_CROC1"/>
    <property type="match status" value="1"/>
</dbReference>
<accession>A0AAW7C9D8</accession>
<dbReference type="InterPro" id="IPR001387">
    <property type="entry name" value="Cro/C1-type_HTH"/>
</dbReference>
<name>A0AAW7C9D8_HEYCO</name>
<proteinExistence type="predicted"/>
<protein>
    <submittedName>
        <fullName evidence="2">XRE family transcriptional regulator</fullName>
    </submittedName>
</protein>
<organism evidence="2 3">
    <name type="scientific">Heyndrickxia coagulans</name>
    <name type="common">Weizmannia coagulans</name>
    <dbReference type="NCBI Taxonomy" id="1398"/>
    <lineage>
        <taxon>Bacteria</taxon>
        <taxon>Bacillati</taxon>
        <taxon>Bacillota</taxon>
        <taxon>Bacilli</taxon>
        <taxon>Bacillales</taxon>
        <taxon>Bacillaceae</taxon>
        <taxon>Heyndrickxia</taxon>
    </lineage>
</organism>
<reference evidence="2" key="1">
    <citation type="submission" date="2023-06" db="EMBL/GenBank/DDBJ databases">
        <title>Probiogenomic evaluation and L lactic producing Weizmannia coaggulans BKMTCR2-2 from tree bark.</title>
        <authorList>
            <person name="Mahittikon J."/>
            <person name="Tanasupawat S."/>
        </authorList>
    </citation>
    <scope>NUCLEOTIDE SEQUENCE</scope>
    <source>
        <strain evidence="2">BKMTCR2-2</strain>
    </source>
</reference>
<evidence type="ECO:0000313" key="2">
    <source>
        <dbReference type="EMBL" id="MDL5039512.1"/>
    </source>
</evidence>
<dbReference type="CDD" id="cd00093">
    <property type="entry name" value="HTH_XRE"/>
    <property type="match status" value="1"/>
</dbReference>
<dbReference type="RefSeq" id="WP_285957566.1">
    <property type="nucleotide sequence ID" value="NZ_JASUZX010000001.1"/>
</dbReference>
<dbReference type="EMBL" id="JASUZX010000001">
    <property type="protein sequence ID" value="MDL5039512.1"/>
    <property type="molecule type" value="Genomic_DNA"/>
</dbReference>
<evidence type="ECO:0000313" key="3">
    <source>
        <dbReference type="Proteomes" id="UP001223084"/>
    </source>
</evidence>
<gene>
    <name evidence="2" type="ORF">QN341_00110</name>
</gene>
<evidence type="ECO:0000259" key="1">
    <source>
        <dbReference type="PROSITE" id="PS50943"/>
    </source>
</evidence>
<comment type="caution">
    <text evidence="2">The sequence shown here is derived from an EMBL/GenBank/DDBJ whole genome shotgun (WGS) entry which is preliminary data.</text>
</comment>
<dbReference type="InterPro" id="IPR010982">
    <property type="entry name" value="Lambda_DNA-bd_dom_sf"/>
</dbReference>
<dbReference type="SUPFAM" id="SSF47413">
    <property type="entry name" value="lambda repressor-like DNA-binding domains"/>
    <property type="match status" value="1"/>
</dbReference>
<dbReference type="Proteomes" id="UP001223084">
    <property type="component" value="Unassembled WGS sequence"/>
</dbReference>